<protein>
    <submittedName>
        <fullName evidence="1">CotY/CotZ family spore coat protein</fullName>
    </submittedName>
</protein>
<evidence type="ECO:0000313" key="2">
    <source>
        <dbReference type="Proteomes" id="UP001156102"/>
    </source>
</evidence>
<keyword evidence="1" id="KW-0946">Virion</keyword>
<keyword evidence="2" id="KW-1185">Reference proteome</keyword>
<dbReference type="Pfam" id="PF10612">
    <property type="entry name" value="Spore-coat_CotZ"/>
    <property type="match status" value="2"/>
</dbReference>
<sequence length="139" mass="15179">MSCNDHNHKGSNCVCDIVKFIDSIQDAQDDMGCPTSCLNPVLGASHSHGMMPNTRVFSLYGKNGDLFFAEFLTATCTTDSSQFFRVESVDDCCAVLRVLRLVSNNMAVCEFEATKQCIVVDLNCFCGIACIEDVFIPGV</sequence>
<dbReference type="EMBL" id="JANCLT010000003">
    <property type="protein sequence ID" value="MCP8968356.1"/>
    <property type="molecule type" value="Genomic_DNA"/>
</dbReference>
<dbReference type="InterPro" id="IPR019593">
    <property type="entry name" value="Spore_coat_protein_Z/Y"/>
</dbReference>
<reference evidence="1" key="1">
    <citation type="submission" date="2022-07" db="EMBL/GenBank/DDBJ databases">
        <authorList>
            <person name="Li W.-J."/>
            <person name="Deng Q.-Q."/>
        </authorList>
    </citation>
    <scope>NUCLEOTIDE SEQUENCE</scope>
    <source>
        <strain evidence="1">SYSU M60031</strain>
    </source>
</reference>
<keyword evidence="1" id="KW-0167">Capsid protein</keyword>
<comment type="caution">
    <text evidence="1">The sequence shown here is derived from an EMBL/GenBank/DDBJ whole genome shotgun (WGS) entry which is preliminary data.</text>
</comment>
<dbReference type="Proteomes" id="UP001156102">
    <property type="component" value="Unassembled WGS sequence"/>
</dbReference>
<organism evidence="1 2">
    <name type="scientific">Ectobacillus ponti</name>
    <dbReference type="NCBI Taxonomy" id="2961894"/>
    <lineage>
        <taxon>Bacteria</taxon>
        <taxon>Bacillati</taxon>
        <taxon>Bacillota</taxon>
        <taxon>Bacilli</taxon>
        <taxon>Bacillales</taxon>
        <taxon>Bacillaceae</taxon>
        <taxon>Ectobacillus</taxon>
    </lineage>
</organism>
<dbReference type="RefSeq" id="WP_254758270.1">
    <property type="nucleotide sequence ID" value="NZ_JANCLT010000003.1"/>
</dbReference>
<proteinExistence type="predicted"/>
<dbReference type="AlphaFoldDB" id="A0AA41XAB3"/>
<accession>A0AA41XAB3</accession>
<name>A0AA41XAB3_9BACI</name>
<evidence type="ECO:0000313" key="1">
    <source>
        <dbReference type="EMBL" id="MCP8968356.1"/>
    </source>
</evidence>
<gene>
    <name evidence="1" type="ORF">NK662_07345</name>
</gene>